<evidence type="ECO:0000256" key="4">
    <source>
        <dbReference type="SAM" id="MobiDB-lite"/>
    </source>
</evidence>
<feature type="compositionally biased region" description="Basic and acidic residues" evidence="4">
    <location>
        <begin position="695"/>
        <end position="704"/>
    </location>
</feature>
<dbReference type="PANTHER" id="PTHR24026">
    <property type="entry name" value="FAT ATYPICAL CADHERIN-RELATED"/>
    <property type="match status" value="1"/>
</dbReference>
<dbReference type="GO" id="GO:0005886">
    <property type="term" value="C:plasma membrane"/>
    <property type="evidence" value="ECO:0007669"/>
    <property type="project" value="UniProtKB-SubCell"/>
</dbReference>
<evidence type="ECO:0000256" key="3">
    <source>
        <dbReference type="PROSITE-ProRule" id="PRU00043"/>
    </source>
</evidence>
<dbReference type="SUPFAM" id="SSF49313">
    <property type="entry name" value="Cadherin-like"/>
    <property type="match status" value="2"/>
</dbReference>
<keyword evidence="6" id="KW-0732">Signal</keyword>
<proteinExistence type="predicted"/>
<feature type="domain" description="Cadherin" evidence="7">
    <location>
        <begin position="334"/>
        <end position="440"/>
    </location>
</feature>
<dbReference type="Gene3D" id="2.60.40.60">
    <property type="entry name" value="Cadherins"/>
    <property type="match status" value="3"/>
</dbReference>
<protein>
    <recommendedName>
        <fullName evidence="7">Cadherin domain-containing protein</fullName>
    </recommendedName>
</protein>
<feature type="signal peptide" evidence="6">
    <location>
        <begin position="1"/>
        <end position="21"/>
    </location>
</feature>
<keyword evidence="1 5" id="KW-0812">Transmembrane</keyword>
<gene>
    <name evidence="8" type="ORF">SNE40_021608</name>
</gene>
<feature type="region of interest" description="Disordered" evidence="4">
    <location>
        <begin position="685"/>
        <end position="704"/>
    </location>
</feature>
<organism evidence="8 9">
    <name type="scientific">Patella caerulea</name>
    <name type="common">Rayed Mediterranean limpet</name>
    <dbReference type="NCBI Taxonomy" id="87958"/>
    <lineage>
        <taxon>Eukaryota</taxon>
        <taxon>Metazoa</taxon>
        <taxon>Spiralia</taxon>
        <taxon>Lophotrochozoa</taxon>
        <taxon>Mollusca</taxon>
        <taxon>Gastropoda</taxon>
        <taxon>Patellogastropoda</taxon>
        <taxon>Patelloidea</taxon>
        <taxon>Patellidae</taxon>
        <taxon>Patella</taxon>
    </lineage>
</organism>
<keyword evidence="5" id="KW-0472">Membrane</keyword>
<evidence type="ECO:0000313" key="8">
    <source>
        <dbReference type="EMBL" id="KAK6167629.1"/>
    </source>
</evidence>
<dbReference type="InterPro" id="IPR015919">
    <property type="entry name" value="Cadherin-like_sf"/>
</dbReference>
<evidence type="ECO:0000256" key="1">
    <source>
        <dbReference type="ARBA" id="ARBA00022692"/>
    </source>
</evidence>
<feature type="chain" id="PRO_5042940935" description="Cadherin domain-containing protein" evidence="6">
    <location>
        <begin position="22"/>
        <end position="704"/>
    </location>
</feature>
<feature type="transmembrane region" description="Helical" evidence="5">
    <location>
        <begin position="592"/>
        <end position="614"/>
    </location>
</feature>
<dbReference type="AlphaFoldDB" id="A0AAN8IZ92"/>
<dbReference type="PROSITE" id="PS50268">
    <property type="entry name" value="CADHERIN_2"/>
    <property type="match status" value="2"/>
</dbReference>
<dbReference type="CDD" id="cd11304">
    <property type="entry name" value="Cadherin_repeat"/>
    <property type="match status" value="2"/>
</dbReference>
<dbReference type="SMART" id="SM00112">
    <property type="entry name" value="CA"/>
    <property type="match status" value="2"/>
</dbReference>
<evidence type="ECO:0000256" key="6">
    <source>
        <dbReference type="SAM" id="SignalP"/>
    </source>
</evidence>
<dbReference type="InterPro" id="IPR002126">
    <property type="entry name" value="Cadherin-like_dom"/>
</dbReference>
<name>A0AAN8IZ92_PATCE</name>
<dbReference type="EMBL" id="JAZGQO010000018">
    <property type="protein sequence ID" value="KAK6167629.1"/>
    <property type="molecule type" value="Genomic_DNA"/>
</dbReference>
<dbReference type="PANTHER" id="PTHR24026:SF126">
    <property type="entry name" value="PROTOCADHERIN FAT 4"/>
    <property type="match status" value="1"/>
</dbReference>
<keyword evidence="3" id="KW-0106">Calcium</keyword>
<accession>A0AAN8IZ92</accession>
<reference evidence="8 9" key="1">
    <citation type="submission" date="2024-01" db="EMBL/GenBank/DDBJ databases">
        <title>The genome of the rayed Mediterranean limpet Patella caerulea (Linnaeus, 1758).</title>
        <authorList>
            <person name="Anh-Thu Weber A."/>
            <person name="Halstead-Nussloch G."/>
        </authorList>
    </citation>
    <scope>NUCLEOTIDE SEQUENCE [LARGE SCALE GENOMIC DNA]</scope>
    <source>
        <strain evidence="8">AATW-2023a</strain>
        <tissue evidence="8">Whole specimen</tissue>
    </source>
</reference>
<dbReference type="GO" id="GO:0007156">
    <property type="term" value="P:homophilic cell adhesion via plasma membrane adhesion molecules"/>
    <property type="evidence" value="ECO:0007669"/>
    <property type="project" value="InterPro"/>
</dbReference>
<dbReference type="Proteomes" id="UP001347796">
    <property type="component" value="Unassembled WGS sequence"/>
</dbReference>
<sequence length="704" mass="76924">METHVLIMVFLLGTSLDFSLQLPNLANLPIVYTLFEGTQEQFPFNSQELTCQNVTSRYKVNFINVDPTTNCQNCFNVWADTASAQQPNYFLRYVPSASRLDYNAENTYKITLTCEDSVAEGVDQIVEVRIIPNIQPTFSTPSFDSVTVPSTNLFAGTNVYEIIATDSENDPIEYALETVPTSSNFDIRANGQIYTVNGFQGICTGQNSYEFKVRVKDPYNEFTDPISVTLDLQFPNLPSIGNANRDVTVPENSVQNIHTFTGVSGTISILNVQPSIMRNKVTLFGGNILRVDEVFNFEEFNTANVTLLVKSGECEARYWLMVRVQEMNDLPVLTPAKVSAAVPEGIITYNPGFKVEDEDFSDMVTYTIQRAISGTRDITRDFTINQEGIIISNFDFDLDSRGSEVELITFTVRATDKRGGFDESEVILRVENINDNPPVITTASIINDVLMDCDPPQRIATVAATDLDPGTSPNGQFQFKGSGAGNLRVTPDGAVFLDTPVTADTTYSYTIFAEDLGNPQLTSAKPITITVIGQACTTIFVPPTTIPAVVVTVPAVTVDTGSGAGAGAGAGAAAGVSASASSTSLLDDPTNLIWIIFLGLLGLLLLGLLAWLLWRFCFPRCCPGCYGKDSSALARNTGGNDGCCNRCCGKSNPTVGPREPEHYPEGKVKDFWQEHYQELDYDNTTHRSHVPTSGLHEDGYLNPR</sequence>
<evidence type="ECO:0000256" key="5">
    <source>
        <dbReference type="SAM" id="Phobius"/>
    </source>
</evidence>
<dbReference type="GO" id="GO:0005509">
    <property type="term" value="F:calcium ion binding"/>
    <property type="evidence" value="ECO:0007669"/>
    <property type="project" value="UniProtKB-UniRule"/>
</dbReference>
<evidence type="ECO:0000259" key="7">
    <source>
        <dbReference type="PROSITE" id="PS50268"/>
    </source>
</evidence>
<feature type="domain" description="Cadherin" evidence="7">
    <location>
        <begin position="459"/>
        <end position="545"/>
    </location>
</feature>
<keyword evidence="2 5" id="KW-1133">Transmembrane helix</keyword>
<keyword evidence="9" id="KW-1185">Reference proteome</keyword>
<evidence type="ECO:0000256" key="2">
    <source>
        <dbReference type="ARBA" id="ARBA00022989"/>
    </source>
</evidence>
<comment type="caution">
    <text evidence="8">The sequence shown here is derived from an EMBL/GenBank/DDBJ whole genome shotgun (WGS) entry which is preliminary data.</text>
</comment>
<evidence type="ECO:0000313" key="9">
    <source>
        <dbReference type="Proteomes" id="UP001347796"/>
    </source>
</evidence>